<name>A0A9Q3JAZ1_9BASI</name>
<evidence type="ECO:0000313" key="3">
    <source>
        <dbReference type="Proteomes" id="UP000765509"/>
    </source>
</evidence>
<comment type="caution">
    <text evidence="2">The sequence shown here is derived from an EMBL/GenBank/DDBJ whole genome shotgun (WGS) entry which is preliminary data.</text>
</comment>
<gene>
    <name evidence="2" type="ORF">O181_098302</name>
</gene>
<sequence length="273" mass="31490">MEKNYIMLSTEEWRKTNPTPPRKVPKVTPGACSSNFNMRKEPKSQLMAKAKHQPQTIQPGLYNATDSTGFHGKFVLNGHNHNGTKNKGGIQIKRSEVISGILSSLPNLYIAINDMKKILVTERFNTLFTKSANRWYIKLRHANGHQTWTWWKAQIFNEWDNEAWRFKVKTAFEYAKFNADKDKALPWFCQQKDRLTALYPDMPKFLNQSRILIQCGGDLEHADKSSPTEKSSEEELVNILQEVSTRTRNGSSRVNLKTSFNTPWNDSLDKNPK</sequence>
<dbReference type="AlphaFoldDB" id="A0A9Q3JAZ1"/>
<dbReference type="EMBL" id="AVOT02066913">
    <property type="protein sequence ID" value="MBW0558587.1"/>
    <property type="molecule type" value="Genomic_DNA"/>
</dbReference>
<feature type="compositionally biased region" description="Polar residues" evidence="1">
    <location>
        <begin position="244"/>
        <end position="265"/>
    </location>
</feature>
<evidence type="ECO:0000256" key="1">
    <source>
        <dbReference type="SAM" id="MobiDB-lite"/>
    </source>
</evidence>
<organism evidence="2 3">
    <name type="scientific">Austropuccinia psidii MF-1</name>
    <dbReference type="NCBI Taxonomy" id="1389203"/>
    <lineage>
        <taxon>Eukaryota</taxon>
        <taxon>Fungi</taxon>
        <taxon>Dikarya</taxon>
        <taxon>Basidiomycota</taxon>
        <taxon>Pucciniomycotina</taxon>
        <taxon>Pucciniomycetes</taxon>
        <taxon>Pucciniales</taxon>
        <taxon>Sphaerophragmiaceae</taxon>
        <taxon>Austropuccinia</taxon>
    </lineage>
</organism>
<evidence type="ECO:0000313" key="2">
    <source>
        <dbReference type="EMBL" id="MBW0558587.1"/>
    </source>
</evidence>
<feature type="region of interest" description="Disordered" evidence="1">
    <location>
        <begin position="244"/>
        <end position="273"/>
    </location>
</feature>
<feature type="region of interest" description="Disordered" evidence="1">
    <location>
        <begin position="15"/>
        <end position="36"/>
    </location>
</feature>
<proteinExistence type="predicted"/>
<keyword evidence="3" id="KW-1185">Reference proteome</keyword>
<protein>
    <submittedName>
        <fullName evidence="2">Uncharacterized protein</fullName>
    </submittedName>
</protein>
<reference evidence="2" key="1">
    <citation type="submission" date="2021-03" db="EMBL/GenBank/DDBJ databases">
        <title>Draft genome sequence of rust myrtle Austropuccinia psidii MF-1, a brazilian biotype.</title>
        <authorList>
            <person name="Quecine M.C."/>
            <person name="Pachon D.M.R."/>
            <person name="Bonatelli M.L."/>
            <person name="Correr F.H."/>
            <person name="Franceschini L.M."/>
            <person name="Leite T.F."/>
            <person name="Margarido G.R.A."/>
            <person name="Almeida C.A."/>
            <person name="Ferrarezi J.A."/>
            <person name="Labate C.A."/>
        </authorList>
    </citation>
    <scope>NUCLEOTIDE SEQUENCE</scope>
    <source>
        <strain evidence="2">MF-1</strain>
    </source>
</reference>
<dbReference type="Proteomes" id="UP000765509">
    <property type="component" value="Unassembled WGS sequence"/>
</dbReference>
<accession>A0A9Q3JAZ1</accession>